<dbReference type="EMBL" id="CP032518">
    <property type="protein sequence ID" value="QEZ44350.1"/>
    <property type="molecule type" value="Genomic_DNA"/>
</dbReference>
<dbReference type="SUPFAM" id="SSF53474">
    <property type="entry name" value="alpha/beta-Hydrolases"/>
    <property type="match status" value="1"/>
</dbReference>
<protein>
    <recommendedName>
        <fullName evidence="2">SbsA Ig-like domain-containing protein</fullName>
    </recommendedName>
</protein>
<dbReference type="Pfam" id="PF13205">
    <property type="entry name" value="Big_5"/>
    <property type="match status" value="1"/>
</dbReference>
<feature type="domain" description="SbsA Ig-like" evidence="2">
    <location>
        <begin position="85"/>
        <end position="172"/>
    </location>
</feature>
<dbReference type="AlphaFoldDB" id="A0A5P3VDM1"/>
<reference evidence="3 4" key="1">
    <citation type="submission" date="2018-09" db="EMBL/GenBank/DDBJ databases">
        <title>Complete genome sequence of Cupriavidus oxalaticus T2, a bacterium capable of phenol tolerance and degradation.</title>
        <authorList>
            <person name="Yan J."/>
        </authorList>
    </citation>
    <scope>NUCLEOTIDE SEQUENCE [LARGE SCALE GENOMIC DNA]</scope>
    <source>
        <strain evidence="3 4">T2</strain>
    </source>
</reference>
<dbReference type="RefSeq" id="WP_151070360.1">
    <property type="nucleotide sequence ID" value="NZ_CP032518.1"/>
</dbReference>
<proteinExistence type="predicted"/>
<dbReference type="Gene3D" id="3.40.50.1820">
    <property type="entry name" value="alpha/beta hydrolase"/>
    <property type="match status" value="1"/>
</dbReference>
<sequence length="711" mass="76624">MKYPRTILSIVTTGALVGCATVDWTLGSAESTTGIRFEYTAPETTLFPSNLFTVTDRSNHTGLRINLPKPDCNVHPSDCEDVNILNQLDGFNAHPRITVPFSADIDPASVSSKNIYLIRLDGTGPSERIGVNQIMWDPATRVLAMRADAVLAQHARYAIVVTDAIRDPDGKPISRRPFGAFLNSLQANGKGNPELDAYRKALLNAARAAHLDLDHVAGMSVISTQSATTDLEAIRDQIKASNPRPADFLIANVKGMPAKAVLDIADIRSVTHVRQTGVAPLSFSRQPVDVRQMRLVTNGSATVAYGKFDSPQYRTAEGIFPPAGTLSGKREPMGRESVYFTLYLPSGKMPSGGWPVAIIGHGYNDSKDAAVTGFASVLPSHGIAVIGINAVGHGGGADSRLEIETSRGLVSLLSGGRSVDMDHDGKLAGYEGMHARGLPLASLVDNRDGLRQTVVDLMQLVRTIEVGMDVNGDGIPDLNRERIYFAGASMGGVYGTAFLGTEPRIRAGMLIVTGGPWIDLVRLGAIRARPDAGYGLALSRRKPALTNVRDGNGIRYNENVPARDQPVAINDVTGAMKLQELFDRHEWVSQSASPLAYAPYIARTPLPGNTPKPTIMHLAYGDAVVTTTPSLALIRAGGLEARTTLFRYDRLRAEHPELPKDPHRWQTGVVAGTEAQQIDLQHQMAIFFSSDGSRFVDPDGDGLLFENKLPH</sequence>
<evidence type="ECO:0000313" key="3">
    <source>
        <dbReference type="EMBL" id="QEZ44350.1"/>
    </source>
</evidence>
<dbReference type="PROSITE" id="PS51257">
    <property type="entry name" value="PROKAR_LIPOPROTEIN"/>
    <property type="match status" value="1"/>
</dbReference>
<dbReference type="Proteomes" id="UP000325743">
    <property type="component" value="Chromosome 1"/>
</dbReference>
<dbReference type="InterPro" id="IPR032812">
    <property type="entry name" value="SbsA_Ig"/>
</dbReference>
<dbReference type="InterPro" id="IPR029058">
    <property type="entry name" value="AB_hydrolase_fold"/>
</dbReference>
<evidence type="ECO:0000313" key="4">
    <source>
        <dbReference type="Proteomes" id="UP000325743"/>
    </source>
</evidence>
<accession>A0A5P3VDM1</accession>
<evidence type="ECO:0000259" key="2">
    <source>
        <dbReference type="Pfam" id="PF13205"/>
    </source>
</evidence>
<gene>
    <name evidence="3" type="ORF">D2917_08995</name>
</gene>
<organism evidence="3 4">
    <name type="scientific">Cupriavidus oxalaticus</name>
    <dbReference type="NCBI Taxonomy" id="96344"/>
    <lineage>
        <taxon>Bacteria</taxon>
        <taxon>Pseudomonadati</taxon>
        <taxon>Pseudomonadota</taxon>
        <taxon>Betaproteobacteria</taxon>
        <taxon>Burkholderiales</taxon>
        <taxon>Burkholderiaceae</taxon>
        <taxon>Cupriavidus</taxon>
    </lineage>
</organism>
<keyword evidence="1" id="KW-0732">Signal</keyword>
<evidence type="ECO:0000256" key="1">
    <source>
        <dbReference type="ARBA" id="ARBA00022729"/>
    </source>
</evidence>
<name>A0A5P3VDM1_9BURK</name>